<name>A0A8S5RFX0_9VIRU</name>
<protein>
    <submittedName>
        <fullName evidence="1">Uncharacterized protein</fullName>
    </submittedName>
</protein>
<reference evidence="1" key="1">
    <citation type="journal article" date="2021" name="Proc. Natl. Acad. Sci. U.S.A.">
        <title>A Catalog of Tens of Thousands of Viruses from Human Metagenomes Reveals Hidden Associations with Chronic Diseases.</title>
        <authorList>
            <person name="Tisza M.J."/>
            <person name="Buck C.B."/>
        </authorList>
    </citation>
    <scope>NUCLEOTIDE SEQUENCE</scope>
    <source>
        <strain evidence="1">Ct5rm7</strain>
    </source>
</reference>
<organism evidence="1">
    <name type="scientific">virus sp. ct5rm7</name>
    <dbReference type="NCBI Taxonomy" id="2827298"/>
    <lineage>
        <taxon>Viruses</taxon>
    </lineage>
</organism>
<dbReference type="EMBL" id="BK059103">
    <property type="protein sequence ID" value="DAE30263.1"/>
    <property type="molecule type" value="Genomic_DNA"/>
</dbReference>
<evidence type="ECO:0000313" key="1">
    <source>
        <dbReference type="EMBL" id="DAE30263.1"/>
    </source>
</evidence>
<proteinExistence type="predicted"/>
<accession>A0A8S5RFX0</accession>
<sequence length="586" mass="62724">MEADKEFNVRTIFRLFLIKHLFYCMSVQLHPDIEQLDRSSLCHLVYLQLYNTFFNAQERKSAGNPYGIEEGDETSIRLKNTAYGFASVIAGAVSVGGGGGSDGGLLLDYLKKSGGDMTGILRAVYGFEAGVGNTRILETYSQELTDAEGVVTGVECGVRITGSLRLSGEGLYLGGKQVLYYDTDTATATLDASLLDVRAGKVRSSGEWLFGDKKTGVFISPTLLQVAGHDVYHRGNANLPTVDWTMLDGSVHGNLTVAGDVVFNGALSALRGVRLGDGGKTLLSFSGEDVALSGYLSFGEGFGIRIGGKDVLIRETDSRIRLGSIGGDLLLGSDDTPKIRLFSGLSDIDGDCLLISPYGHACFPGSLTVRHDYGADLLSTYRVDAADEGIILHKRLRMGSAGGFLLTGDKESLCLTSTVTYIENGTKTLIPHTTRLGHRVSTSRHAPQNRKSESFAINTDADFVTVGVPVEAAGHLGIDGCATRLTDGTLYFTGELRLQAVAEGIKHYGDSLFTGSLSSEFFSSGLAGSGWAILRSRTTGSVTATFDEVVARRRLRAYEFEVKKISATNGSFWVSDSCSGDTVEKL</sequence>